<evidence type="ECO:0000259" key="4">
    <source>
        <dbReference type="Pfam" id="PF01609"/>
    </source>
</evidence>
<gene>
    <name evidence="5" type="ORF">KSV97_11330</name>
</gene>
<dbReference type="NCBIfam" id="NF033592">
    <property type="entry name" value="transpos_IS4_1"/>
    <property type="match status" value="1"/>
</dbReference>
<sequence length="479" mass="57202">MMMNDVVKSSELSELFCDFNTIIHSDEVNDLCRKKKCDFTRNRNMNFYSIIYYFIFRNRTTTNAELTHFYSSIDRFEKRISKQALNKAIRKLNPNVFTYLINQFASIYYSTSLPKKYRDHLLIAEDGTYIEIPYNMLNINEFQFALGSHVRDMFDVKKVQSKAGGLYDVTNGLFIDFSLKQAPYSETPLAFEHLYRTKEVLENQKVIYLADRNYGSAEIISHLEGLRYSYVIRGKSNFYKKQVASMESDDEWIEVEIDEKWLKRFRFSPEAKELRKENPTLRIRVIKREYRYTDNKNKEHCENLIYFTNLSSESFTTDEIMEIYSRRWDIEVSYKTMKTTQEVERHISSDGDVARNDIYAKVLFHNIAGVIRKEMNQELENRHTPDTKEYVTNITQLQAIIHETNFLYCFMFGLKERIKEKIDNITKHLNKIKVPVRPNRHFQRWGRIMKSPPSYRFRLDGRNNPKYRRYQSALMTVAP</sequence>
<dbReference type="PANTHER" id="PTHR33258">
    <property type="entry name" value="TRANSPOSASE INSL FOR INSERTION SEQUENCE ELEMENT IS186A-RELATED"/>
    <property type="match status" value="1"/>
</dbReference>
<dbReference type="Pfam" id="PF01609">
    <property type="entry name" value="DDE_Tnp_1"/>
    <property type="match status" value="1"/>
</dbReference>
<dbReference type="GO" id="GO:0003677">
    <property type="term" value="F:DNA binding"/>
    <property type="evidence" value="ECO:0007669"/>
    <property type="project" value="UniProtKB-KW"/>
</dbReference>
<accession>A0AAW4MYK0</accession>
<evidence type="ECO:0000313" key="6">
    <source>
        <dbReference type="Proteomes" id="UP001196408"/>
    </source>
</evidence>
<keyword evidence="2" id="KW-0238">DNA-binding</keyword>
<evidence type="ECO:0000256" key="1">
    <source>
        <dbReference type="ARBA" id="ARBA00022578"/>
    </source>
</evidence>
<name>A0AAW4MYK0_9FIRM</name>
<keyword evidence="3" id="KW-0233">DNA recombination</keyword>
<keyword evidence="1" id="KW-0815">Transposition</keyword>
<proteinExistence type="predicted"/>
<dbReference type="InterPro" id="IPR047952">
    <property type="entry name" value="Transpos_IS4"/>
</dbReference>
<dbReference type="EMBL" id="JAHOEF010000144">
    <property type="protein sequence ID" value="MBV3383785.1"/>
    <property type="molecule type" value="Genomic_DNA"/>
</dbReference>
<feature type="domain" description="Transposase IS4-like" evidence="4">
    <location>
        <begin position="162"/>
        <end position="367"/>
    </location>
</feature>
<dbReference type="AlphaFoldDB" id="A0AAW4MYK0"/>
<organism evidence="5 6">
    <name type="scientific">Catenibacterium mitsuokai</name>
    <dbReference type="NCBI Taxonomy" id="100886"/>
    <lineage>
        <taxon>Bacteria</taxon>
        <taxon>Bacillati</taxon>
        <taxon>Bacillota</taxon>
        <taxon>Erysipelotrichia</taxon>
        <taxon>Erysipelotrichales</taxon>
        <taxon>Coprobacillaceae</taxon>
        <taxon>Catenibacterium</taxon>
    </lineage>
</organism>
<reference evidence="5" key="1">
    <citation type="submission" date="2021-06" db="EMBL/GenBank/DDBJ databases">
        <title>Collection of gut derived symbiotic bacterial strains cultured from healthy donors.</title>
        <authorList>
            <person name="Lin H."/>
            <person name="Littmann E."/>
            <person name="Pamer E.G."/>
        </authorList>
    </citation>
    <scope>NUCLEOTIDE SEQUENCE</scope>
    <source>
        <strain evidence="5">MSK.21.82</strain>
    </source>
</reference>
<dbReference type="InterPro" id="IPR002559">
    <property type="entry name" value="Transposase_11"/>
</dbReference>
<dbReference type="PANTHER" id="PTHR33258:SF1">
    <property type="entry name" value="TRANSPOSASE INSL FOR INSERTION SEQUENCE ELEMENT IS186A-RELATED"/>
    <property type="match status" value="1"/>
</dbReference>
<dbReference type="GO" id="GO:0006313">
    <property type="term" value="P:DNA transposition"/>
    <property type="evidence" value="ECO:0007669"/>
    <property type="project" value="InterPro"/>
</dbReference>
<protein>
    <submittedName>
        <fullName evidence="5">IS4 family transposase</fullName>
    </submittedName>
</protein>
<dbReference type="GO" id="GO:0004803">
    <property type="term" value="F:transposase activity"/>
    <property type="evidence" value="ECO:0007669"/>
    <property type="project" value="InterPro"/>
</dbReference>
<dbReference type="Proteomes" id="UP001196408">
    <property type="component" value="Unassembled WGS sequence"/>
</dbReference>
<evidence type="ECO:0000256" key="2">
    <source>
        <dbReference type="ARBA" id="ARBA00023125"/>
    </source>
</evidence>
<comment type="caution">
    <text evidence="5">The sequence shown here is derived from an EMBL/GenBank/DDBJ whole genome shotgun (WGS) entry which is preliminary data.</text>
</comment>
<evidence type="ECO:0000313" key="5">
    <source>
        <dbReference type="EMBL" id="MBV3383785.1"/>
    </source>
</evidence>
<evidence type="ECO:0000256" key="3">
    <source>
        <dbReference type="ARBA" id="ARBA00023172"/>
    </source>
</evidence>